<keyword evidence="2" id="KW-1185">Reference proteome</keyword>
<evidence type="ECO:0000313" key="2">
    <source>
        <dbReference type="Proteomes" id="UP000472267"/>
    </source>
</evidence>
<evidence type="ECO:0000313" key="1">
    <source>
        <dbReference type="Ensembl" id="ENSSFAP00005043658.1"/>
    </source>
</evidence>
<dbReference type="Proteomes" id="UP000472267">
    <property type="component" value="Chromosome 18"/>
</dbReference>
<sequence>MAEVFYVGVDVGTASVRAALVTRGGALEATAQEPIVVKVRVRVTREGEWLHSVFCLLHCQCDPSSECHVSAL</sequence>
<reference evidence="1" key="2">
    <citation type="submission" date="2025-08" db="UniProtKB">
        <authorList>
            <consortium name="Ensembl"/>
        </authorList>
    </citation>
    <scope>IDENTIFICATION</scope>
</reference>
<name>A0A672IPB2_SALFA</name>
<dbReference type="Ensembl" id="ENSSFAT00005045209.1">
    <property type="protein sequence ID" value="ENSSFAP00005043658.1"/>
    <property type="gene ID" value="ENSSFAG00005021565.1"/>
</dbReference>
<dbReference type="AlphaFoldDB" id="A0A672IPB2"/>
<evidence type="ECO:0008006" key="3">
    <source>
        <dbReference type="Google" id="ProtNLM"/>
    </source>
</evidence>
<reference evidence="1" key="3">
    <citation type="submission" date="2025-09" db="UniProtKB">
        <authorList>
            <consortium name="Ensembl"/>
        </authorList>
    </citation>
    <scope>IDENTIFICATION</scope>
</reference>
<proteinExistence type="predicted"/>
<reference evidence="1" key="1">
    <citation type="submission" date="2019-06" db="EMBL/GenBank/DDBJ databases">
        <authorList>
            <consortium name="Wellcome Sanger Institute Data Sharing"/>
        </authorList>
    </citation>
    <scope>NUCLEOTIDE SEQUENCE [LARGE SCALE GENOMIC DNA]</scope>
</reference>
<protein>
    <recommendedName>
        <fullName evidence="3">Carbohydrate kinase FGGY N-terminal domain-containing protein</fullName>
    </recommendedName>
</protein>
<dbReference type="SUPFAM" id="SSF53067">
    <property type="entry name" value="Actin-like ATPase domain"/>
    <property type="match status" value="1"/>
</dbReference>
<dbReference type="Gene3D" id="3.30.420.40">
    <property type="match status" value="1"/>
</dbReference>
<accession>A0A672IPB2</accession>
<dbReference type="InterPro" id="IPR043129">
    <property type="entry name" value="ATPase_NBD"/>
</dbReference>
<dbReference type="InParanoid" id="A0A672IPB2"/>
<organism evidence="1 2">
    <name type="scientific">Salarias fasciatus</name>
    <name type="common">Jewelled blenny</name>
    <name type="synonym">Blennius fasciatus</name>
    <dbReference type="NCBI Taxonomy" id="181472"/>
    <lineage>
        <taxon>Eukaryota</taxon>
        <taxon>Metazoa</taxon>
        <taxon>Chordata</taxon>
        <taxon>Craniata</taxon>
        <taxon>Vertebrata</taxon>
        <taxon>Euteleostomi</taxon>
        <taxon>Actinopterygii</taxon>
        <taxon>Neopterygii</taxon>
        <taxon>Teleostei</taxon>
        <taxon>Neoteleostei</taxon>
        <taxon>Acanthomorphata</taxon>
        <taxon>Ovalentaria</taxon>
        <taxon>Blenniimorphae</taxon>
        <taxon>Blenniiformes</taxon>
        <taxon>Blennioidei</taxon>
        <taxon>Blenniidae</taxon>
        <taxon>Salariinae</taxon>
        <taxon>Salarias</taxon>
    </lineage>
</organism>